<keyword evidence="2" id="KW-0812">Transmembrane</keyword>
<dbReference type="AlphaFoldDB" id="A0A117ED23"/>
<accession>A0A117ED23</accession>
<protein>
    <submittedName>
        <fullName evidence="3">Uncharacterized protein</fullName>
    </submittedName>
</protein>
<keyword evidence="2" id="KW-1133">Transmembrane helix</keyword>
<organism evidence="3 4">
    <name type="scientific">Streptomyces scabiei</name>
    <dbReference type="NCBI Taxonomy" id="1930"/>
    <lineage>
        <taxon>Bacteria</taxon>
        <taxon>Bacillati</taxon>
        <taxon>Actinomycetota</taxon>
        <taxon>Actinomycetes</taxon>
        <taxon>Kitasatosporales</taxon>
        <taxon>Streptomycetaceae</taxon>
        <taxon>Streptomyces</taxon>
    </lineage>
</organism>
<reference evidence="4" key="1">
    <citation type="submission" date="2015-11" db="EMBL/GenBank/DDBJ databases">
        <authorList>
            <consortium name="Cross-ministerial Strategic Innovation Promotion Program (SIP) consortium"/>
            <person name="Tomihama T."/>
            <person name="Ikenaga M."/>
            <person name="Sakai M."/>
            <person name="Okubo T."/>
            <person name="Ikeda S."/>
        </authorList>
    </citation>
    <scope>NUCLEOTIDE SEQUENCE [LARGE SCALE GENOMIC DNA]</scope>
    <source>
        <strain evidence="4">S58</strain>
    </source>
</reference>
<reference evidence="4" key="3">
    <citation type="submission" date="2016-02" db="EMBL/GenBank/DDBJ databases">
        <title>Draft genome of pathogenic Streptomyces sp. in Japan.</title>
        <authorList>
            <person name="Tomihama T."/>
            <person name="Ikenaga M."/>
            <person name="Sakai M."/>
            <person name="Okubo T."/>
            <person name="Ikeda S."/>
        </authorList>
    </citation>
    <scope>NUCLEOTIDE SEQUENCE [LARGE SCALE GENOMIC DNA]</scope>
    <source>
        <strain evidence="4">S58</strain>
    </source>
</reference>
<comment type="caution">
    <text evidence="3">The sequence shown here is derived from an EMBL/GenBank/DDBJ whole genome shotgun (WGS) entry which is preliminary data.</text>
</comment>
<evidence type="ECO:0000256" key="2">
    <source>
        <dbReference type="SAM" id="Phobius"/>
    </source>
</evidence>
<evidence type="ECO:0000313" key="3">
    <source>
        <dbReference type="EMBL" id="GAQ61823.1"/>
    </source>
</evidence>
<evidence type="ECO:0000313" key="4">
    <source>
        <dbReference type="Proteomes" id="UP000067448"/>
    </source>
</evidence>
<gene>
    <name evidence="3" type="ORF">SsS58_02177</name>
</gene>
<evidence type="ECO:0000256" key="1">
    <source>
        <dbReference type="SAM" id="MobiDB-lite"/>
    </source>
</evidence>
<proteinExistence type="predicted"/>
<sequence length="94" mass="10210">MERDVVLQRLGIAFVAVGVVLSVVLGDLDFHLVRGWFLGLVLIHLGLLSLSESFRSPQPKSRRARSRRGDSARSAGALARPSGREAAVRTGTWS</sequence>
<name>A0A117ED23_STRSC</name>
<keyword evidence="2" id="KW-0472">Membrane</keyword>
<feature type="region of interest" description="Disordered" evidence="1">
    <location>
        <begin position="54"/>
        <end position="94"/>
    </location>
</feature>
<dbReference type="EMBL" id="BCMM01000008">
    <property type="protein sequence ID" value="GAQ61823.1"/>
    <property type="molecule type" value="Genomic_DNA"/>
</dbReference>
<dbReference type="Proteomes" id="UP000067448">
    <property type="component" value="Unassembled WGS sequence"/>
</dbReference>
<reference evidence="3 4" key="2">
    <citation type="journal article" date="2016" name="Genome Announc.">
        <title>Draft Genome Sequences of Streptomyces scabiei S58, Streptomyces turgidiscabies T45, and Streptomyces acidiscabies a10, the Pathogens of Potato Common Scab, Isolated in Japan.</title>
        <authorList>
            <person name="Tomihama T."/>
            <person name="Nishi Y."/>
            <person name="Sakai M."/>
            <person name="Ikenaga M."/>
            <person name="Okubo T."/>
            <person name="Ikeda S."/>
        </authorList>
    </citation>
    <scope>NUCLEOTIDE SEQUENCE [LARGE SCALE GENOMIC DNA]</scope>
    <source>
        <strain evidence="3 4">S58</strain>
    </source>
</reference>
<feature type="transmembrane region" description="Helical" evidence="2">
    <location>
        <begin position="36"/>
        <end position="54"/>
    </location>
</feature>